<evidence type="ECO:0000256" key="7">
    <source>
        <dbReference type="ARBA" id="ARBA00022692"/>
    </source>
</evidence>
<dbReference type="InterPro" id="IPR029044">
    <property type="entry name" value="Nucleotide-diphossugar_trans"/>
</dbReference>
<evidence type="ECO:0000256" key="6">
    <source>
        <dbReference type="ARBA" id="ARBA00022679"/>
    </source>
</evidence>
<dbReference type="InterPro" id="IPR001173">
    <property type="entry name" value="Glyco_trans_2-like"/>
</dbReference>
<dbReference type="Proteomes" id="UP000676565">
    <property type="component" value="Unassembled WGS sequence"/>
</dbReference>
<protein>
    <recommendedName>
        <fullName evidence="4">dolichyl-phosphate beta-glucosyltransferase</fullName>
        <ecNumber evidence="4">2.4.1.117</ecNumber>
    </recommendedName>
</protein>
<keyword evidence="8" id="KW-0256">Endoplasmic reticulum</keyword>
<dbReference type="EMBL" id="JAGKQQ010000001">
    <property type="protein sequence ID" value="MBP3959811.1"/>
    <property type="molecule type" value="Genomic_DNA"/>
</dbReference>
<evidence type="ECO:0000313" key="14">
    <source>
        <dbReference type="EMBL" id="MBP3959811.1"/>
    </source>
</evidence>
<keyword evidence="10" id="KW-1133">Transmembrane helix</keyword>
<evidence type="ECO:0000256" key="1">
    <source>
        <dbReference type="ARBA" id="ARBA00004389"/>
    </source>
</evidence>
<evidence type="ECO:0000256" key="2">
    <source>
        <dbReference type="ARBA" id="ARBA00004922"/>
    </source>
</evidence>
<name>A0ABS5C1G6_9BACT</name>
<comment type="similarity">
    <text evidence="3">Belongs to the glycosyltransferase 2 family.</text>
</comment>
<gene>
    <name evidence="14" type="ORF">J8F10_31575</name>
</gene>
<keyword evidence="9" id="KW-0735">Signal-anchor</keyword>
<keyword evidence="6" id="KW-0808">Transferase</keyword>
<comment type="catalytic activity">
    <reaction evidence="12">
        <text>a di-trans,poly-cis-dolichyl phosphate + UDP-alpha-D-glucose = a di-trans,poly-cis-dolichyl beta-D-glucosyl phosphate + UDP</text>
        <dbReference type="Rhea" id="RHEA:15401"/>
        <dbReference type="Rhea" id="RHEA-COMP:19498"/>
        <dbReference type="Rhea" id="RHEA-COMP:19502"/>
        <dbReference type="ChEBI" id="CHEBI:57525"/>
        <dbReference type="ChEBI" id="CHEBI:57683"/>
        <dbReference type="ChEBI" id="CHEBI:58223"/>
        <dbReference type="ChEBI" id="CHEBI:58885"/>
        <dbReference type="EC" id="2.4.1.117"/>
    </reaction>
    <physiologicalReaction direction="left-to-right" evidence="12">
        <dbReference type="Rhea" id="RHEA:15402"/>
    </physiologicalReaction>
</comment>
<comment type="pathway">
    <text evidence="2">Protein modification; protein glycosylation.</text>
</comment>
<sequence length="247" mass="27479">MAAPPHLSLVVPAFNEVATIQRTLRAIRDYLAPRGVTYELIVAADGADGTREAAAALAGELPVRVMGAPERRGKGRGVREGVLAARGDVIGFLDADYKVTIEEIEKILPWFDHDYDIVIGSRAAVGADIRVRQPWYRRLGSKGFALIMRPLVGLYGIGDTQCGFKFFRAEVARDLFSRQRIDGYMFDVEILSLAVRAGYRIKEIGVAWRDDGDTRLKLVSGNWKNLKDLFRIRFGSARRAAPQAWSK</sequence>
<keyword evidence="15" id="KW-1185">Reference proteome</keyword>
<evidence type="ECO:0000256" key="12">
    <source>
        <dbReference type="ARBA" id="ARBA00045097"/>
    </source>
</evidence>
<evidence type="ECO:0000256" key="3">
    <source>
        <dbReference type="ARBA" id="ARBA00006739"/>
    </source>
</evidence>
<reference evidence="14 15" key="1">
    <citation type="submission" date="2021-04" db="EMBL/GenBank/DDBJ databases">
        <authorList>
            <person name="Ivanova A."/>
        </authorList>
    </citation>
    <scope>NUCLEOTIDE SEQUENCE [LARGE SCALE GENOMIC DNA]</scope>
    <source>
        <strain evidence="14 15">G18</strain>
    </source>
</reference>
<comment type="subcellular location">
    <subcellularLocation>
        <location evidence="1">Endoplasmic reticulum membrane</location>
        <topology evidence="1">Single-pass membrane protein</topology>
    </subcellularLocation>
</comment>
<evidence type="ECO:0000256" key="4">
    <source>
        <dbReference type="ARBA" id="ARBA00012583"/>
    </source>
</evidence>
<organism evidence="14 15">
    <name type="scientific">Gemmata palustris</name>
    <dbReference type="NCBI Taxonomy" id="2822762"/>
    <lineage>
        <taxon>Bacteria</taxon>
        <taxon>Pseudomonadati</taxon>
        <taxon>Planctomycetota</taxon>
        <taxon>Planctomycetia</taxon>
        <taxon>Gemmatales</taxon>
        <taxon>Gemmataceae</taxon>
        <taxon>Gemmata</taxon>
    </lineage>
</organism>
<dbReference type="PANTHER" id="PTHR10859:SF91">
    <property type="entry name" value="DOLICHYL-PHOSPHATE BETA-GLUCOSYLTRANSFERASE"/>
    <property type="match status" value="1"/>
</dbReference>
<dbReference type="SUPFAM" id="SSF53448">
    <property type="entry name" value="Nucleotide-diphospho-sugar transferases"/>
    <property type="match status" value="1"/>
</dbReference>
<feature type="domain" description="Glycosyltransferase 2-like" evidence="13">
    <location>
        <begin position="8"/>
        <end position="176"/>
    </location>
</feature>
<keyword evidence="5" id="KW-0328">Glycosyltransferase</keyword>
<proteinExistence type="inferred from homology"/>
<evidence type="ECO:0000256" key="10">
    <source>
        <dbReference type="ARBA" id="ARBA00022989"/>
    </source>
</evidence>
<dbReference type="Pfam" id="PF00535">
    <property type="entry name" value="Glycos_transf_2"/>
    <property type="match status" value="1"/>
</dbReference>
<evidence type="ECO:0000256" key="11">
    <source>
        <dbReference type="ARBA" id="ARBA00023136"/>
    </source>
</evidence>
<keyword evidence="7" id="KW-0812">Transmembrane</keyword>
<evidence type="ECO:0000256" key="5">
    <source>
        <dbReference type="ARBA" id="ARBA00022676"/>
    </source>
</evidence>
<dbReference type="EC" id="2.4.1.117" evidence="4"/>
<evidence type="ECO:0000256" key="9">
    <source>
        <dbReference type="ARBA" id="ARBA00022968"/>
    </source>
</evidence>
<dbReference type="Gene3D" id="3.90.550.10">
    <property type="entry name" value="Spore Coat Polysaccharide Biosynthesis Protein SpsA, Chain A"/>
    <property type="match status" value="1"/>
</dbReference>
<dbReference type="InterPro" id="IPR035518">
    <property type="entry name" value="DPG_synthase"/>
</dbReference>
<dbReference type="PANTHER" id="PTHR10859">
    <property type="entry name" value="GLYCOSYL TRANSFERASE"/>
    <property type="match status" value="1"/>
</dbReference>
<dbReference type="CDD" id="cd04188">
    <property type="entry name" value="DPG_synthase"/>
    <property type="match status" value="1"/>
</dbReference>
<evidence type="ECO:0000256" key="8">
    <source>
        <dbReference type="ARBA" id="ARBA00022824"/>
    </source>
</evidence>
<dbReference type="RefSeq" id="WP_210660612.1">
    <property type="nucleotide sequence ID" value="NZ_JAGKQQ010000001.1"/>
</dbReference>
<keyword evidence="11" id="KW-0472">Membrane</keyword>
<accession>A0ABS5C1G6</accession>
<comment type="caution">
    <text evidence="14">The sequence shown here is derived from an EMBL/GenBank/DDBJ whole genome shotgun (WGS) entry which is preliminary data.</text>
</comment>
<evidence type="ECO:0000313" key="15">
    <source>
        <dbReference type="Proteomes" id="UP000676565"/>
    </source>
</evidence>
<evidence type="ECO:0000259" key="13">
    <source>
        <dbReference type="Pfam" id="PF00535"/>
    </source>
</evidence>